<dbReference type="Gene3D" id="3.40.50.720">
    <property type="entry name" value="NAD(P)-binding Rossmann-like Domain"/>
    <property type="match status" value="1"/>
</dbReference>
<sequence>MTLWLVTGGCGFIGSHLCAALVAAGQRVRVLDNLSTGRRENLAPGAELLVGDVGDPQLLTRALEGVVGCFHLAAIASVERGVREWRETHRVNLSAFVALLDAARAAGGVPVVYASSAAVYGSNDALPLAETADTRPLSAYGADKLGCELQARVAGAVHGIPTLGLRFFNVYGVRQDPASPYSGVISIFADRLLRGEALTVFGDGLQSRDFVHVSAVVAALRAGMGRANTAAPVFNVCAGRSTTVLGLARTLAEACDMEPVIHHAVGRAGEVRHSLGAPEAARATLGLNEPLPLLDGLREVVGWMRSGRPLLAAAELVEGE</sequence>
<name>A0A512NIX7_9HYPH</name>
<dbReference type="PANTHER" id="PTHR43245:SF13">
    <property type="entry name" value="UDP-D-APIOSE_UDP-D-XYLOSE SYNTHASE 2"/>
    <property type="match status" value="1"/>
</dbReference>
<dbReference type="Gene3D" id="3.90.25.10">
    <property type="entry name" value="UDP-galactose 4-epimerase, domain 1"/>
    <property type="match status" value="1"/>
</dbReference>
<dbReference type="EMBL" id="BKAJ01000113">
    <property type="protein sequence ID" value="GEP58903.1"/>
    <property type="molecule type" value="Genomic_DNA"/>
</dbReference>
<dbReference type="AlphaFoldDB" id="A0A512NIX7"/>
<protein>
    <submittedName>
        <fullName evidence="2">NAD-dependent epimerase</fullName>
    </submittedName>
</protein>
<dbReference type="OrthoDB" id="9801785at2"/>
<gene>
    <name evidence="2" type="ORF">RSO01_60690</name>
</gene>
<proteinExistence type="predicted"/>
<dbReference type="InterPro" id="IPR036291">
    <property type="entry name" value="NAD(P)-bd_dom_sf"/>
</dbReference>
<evidence type="ECO:0000259" key="1">
    <source>
        <dbReference type="Pfam" id="PF01370"/>
    </source>
</evidence>
<feature type="domain" description="NAD-dependent epimerase/dehydratase" evidence="1">
    <location>
        <begin position="4"/>
        <end position="236"/>
    </location>
</feature>
<organism evidence="2 3">
    <name type="scientific">Reyranella soli</name>
    <dbReference type="NCBI Taxonomy" id="1230389"/>
    <lineage>
        <taxon>Bacteria</taxon>
        <taxon>Pseudomonadati</taxon>
        <taxon>Pseudomonadota</taxon>
        <taxon>Alphaproteobacteria</taxon>
        <taxon>Hyphomicrobiales</taxon>
        <taxon>Reyranellaceae</taxon>
        <taxon>Reyranella</taxon>
    </lineage>
</organism>
<dbReference type="PANTHER" id="PTHR43245">
    <property type="entry name" value="BIFUNCTIONAL POLYMYXIN RESISTANCE PROTEIN ARNA"/>
    <property type="match status" value="1"/>
</dbReference>
<dbReference type="Proteomes" id="UP000321058">
    <property type="component" value="Unassembled WGS sequence"/>
</dbReference>
<dbReference type="InterPro" id="IPR050177">
    <property type="entry name" value="Lipid_A_modif_metabolic_enz"/>
</dbReference>
<accession>A0A512NIX7</accession>
<evidence type="ECO:0000313" key="2">
    <source>
        <dbReference type="EMBL" id="GEP58903.1"/>
    </source>
</evidence>
<reference evidence="2 3" key="1">
    <citation type="submission" date="2019-07" db="EMBL/GenBank/DDBJ databases">
        <title>Whole genome shotgun sequence of Reyranella soli NBRC 108950.</title>
        <authorList>
            <person name="Hosoyama A."/>
            <person name="Uohara A."/>
            <person name="Ohji S."/>
            <person name="Ichikawa N."/>
        </authorList>
    </citation>
    <scope>NUCLEOTIDE SEQUENCE [LARGE SCALE GENOMIC DNA]</scope>
    <source>
        <strain evidence="2 3">NBRC 108950</strain>
    </source>
</reference>
<dbReference type="InterPro" id="IPR001509">
    <property type="entry name" value="Epimerase_deHydtase"/>
</dbReference>
<dbReference type="Pfam" id="PF01370">
    <property type="entry name" value="Epimerase"/>
    <property type="match status" value="1"/>
</dbReference>
<dbReference type="RefSeq" id="WP_147154288.1">
    <property type="nucleotide sequence ID" value="NZ_BKAJ01000113.1"/>
</dbReference>
<dbReference type="SUPFAM" id="SSF51735">
    <property type="entry name" value="NAD(P)-binding Rossmann-fold domains"/>
    <property type="match status" value="1"/>
</dbReference>
<evidence type="ECO:0000313" key="3">
    <source>
        <dbReference type="Proteomes" id="UP000321058"/>
    </source>
</evidence>
<comment type="caution">
    <text evidence="2">The sequence shown here is derived from an EMBL/GenBank/DDBJ whole genome shotgun (WGS) entry which is preliminary data.</text>
</comment>
<keyword evidence="3" id="KW-1185">Reference proteome</keyword>